<evidence type="ECO:0000256" key="2">
    <source>
        <dbReference type="ARBA" id="ARBA00003535"/>
    </source>
</evidence>
<dbReference type="Pfam" id="PF03060">
    <property type="entry name" value="NMO"/>
    <property type="match status" value="1"/>
</dbReference>
<comment type="function">
    <text evidence="2">Nitronate monooxygenase that uses molecular oxygen to catalyze the oxidative denitrification of alkyl nitronates. Acts on propionate 3-nitronate (P3N), the presumed physiological substrate. Probably functions in the detoxification of P3N, a metabolic poison produced by plants and fungi as a defense mechanism.</text>
</comment>
<keyword evidence="6" id="KW-0285">Flavoprotein</keyword>
<dbReference type="AlphaFoldDB" id="A0A919YC40"/>
<gene>
    <name evidence="13" type="ORF">J34TS1_12080</name>
</gene>
<dbReference type="Proteomes" id="UP000682811">
    <property type="component" value="Unassembled WGS sequence"/>
</dbReference>
<dbReference type="InterPro" id="IPR004136">
    <property type="entry name" value="NMO"/>
</dbReference>
<keyword evidence="9" id="KW-0560">Oxidoreductase</keyword>
<keyword evidence="5" id="KW-0216">Detoxification</keyword>
<dbReference type="PANTHER" id="PTHR42747:SF3">
    <property type="entry name" value="NITRONATE MONOOXYGENASE-RELATED"/>
    <property type="match status" value="1"/>
</dbReference>
<dbReference type="GO" id="GO:0018580">
    <property type="term" value="F:nitronate monooxygenase activity"/>
    <property type="evidence" value="ECO:0007669"/>
    <property type="project" value="InterPro"/>
</dbReference>
<keyword evidence="8" id="KW-0547">Nucleotide-binding</keyword>
<comment type="similarity">
    <text evidence="3">Belongs to the nitronate monooxygenase family. NMO class I subfamily.</text>
</comment>
<dbReference type="SUPFAM" id="SSF51412">
    <property type="entry name" value="Inosine monophosphate dehydrogenase (IMPDH)"/>
    <property type="match status" value="1"/>
</dbReference>
<dbReference type="RefSeq" id="WP_212977490.1">
    <property type="nucleotide sequence ID" value="NZ_AP025343.1"/>
</dbReference>
<evidence type="ECO:0000313" key="13">
    <source>
        <dbReference type="EMBL" id="GIO46443.1"/>
    </source>
</evidence>
<evidence type="ECO:0000256" key="11">
    <source>
        <dbReference type="ARBA" id="ARBA00031155"/>
    </source>
</evidence>
<evidence type="ECO:0000313" key="14">
    <source>
        <dbReference type="Proteomes" id="UP000682811"/>
    </source>
</evidence>
<accession>A0A919YC40</accession>
<name>A0A919YC40_9BACL</name>
<dbReference type="CDD" id="cd04730">
    <property type="entry name" value="NPD_like"/>
    <property type="match status" value="1"/>
</dbReference>
<reference evidence="13 14" key="1">
    <citation type="submission" date="2021-03" db="EMBL/GenBank/DDBJ databases">
        <title>Antimicrobial resistance genes in bacteria isolated from Japanese honey, and their potential for conferring macrolide and lincosamide resistance in the American foulbrood pathogen Paenibacillus larvae.</title>
        <authorList>
            <person name="Okamoto M."/>
            <person name="Kumagai M."/>
            <person name="Kanamori H."/>
            <person name="Takamatsu D."/>
        </authorList>
    </citation>
    <scope>NUCLEOTIDE SEQUENCE [LARGE SCALE GENOMIC DNA]</scope>
    <source>
        <strain evidence="13 14">J34TS1</strain>
    </source>
</reference>
<evidence type="ECO:0000256" key="3">
    <source>
        <dbReference type="ARBA" id="ARBA00009881"/>
    </source>
</evidence>
<evidence type="ECO:0000256" key="4">
    <source>
        <dbReference type="ARBA" id="ARBA00013457"/>
    </source>
</evidence>
<evidence type="ECO:0000256" key="9">
    <source>
        <dbReference type="ARBA" id="ARBA00023002"/>
    </source>
</evidence>
<organism evidence="13 14">
    <name type="scientific">Paenibacillus azoreducens</name>
    <dbReference type="NCBI Taxonomy" id="116718"/>
    <lineage>
        <taxon>Bacteria</taxon>
        <taxon>Bacillati</taxon>
        <taxon>Bacillota</taxon>
        <taxon>Bacilli</taxon>
        <taxon>Bacillales</taxon>
        <taxon>Paenibacillaceae</taxon>
        <taxon>Paenibacillus</taxon>
    </lineage>
</organism>
<keyword evidence="14" id="KW-1185">Reference proteome</keyword>
<dbReference type="Gene3D" id="3.20.20.70">
    <property type="entry name" value="Aldolase class I"/>
    <property type="match status" value="1"/>
</dbReference>
<evidence type="ECO:0000256" key="5">
    <source>
        <dbReference type="ARBA" id="ARBA00022575"/>
    </source>
</evidence>
<dbReference type="PANTHER" id="PTHR42747">
    <property type="entry name" value="NITRONATE MONOOXYGENASE-RELATED"/>
    <property type="match status" value="1"/>
</dbReference>
<sequence>MLDTLKYPIIQAPMAGGISTPALAAAVSDAGGLGFLAGGYKTAEGLAEDIQKVRQLTSSRFGVNIFVPGPSDADEDAIAAYRLKLEREAECLGTVLGNPSADDDEWNRKLNLVKAERVPFVSFTFGCPSKGIIQELQANGSFVIVTVTCVEEAKMAADAGADALCLQGIEAGGHRGTFSNGTDLQEEYGLLVLLRLVKQELGIPLIAAGGIMDGRAIAAVIAAGACAAQLGTAFLLCPESGTNPVYREALASPRFTSTRITRAFTGRRARGLVNDFMEAYDKEAPAAYPQLHHMTQGLRKTAAQNGNPEYMSLWAGQGYRLAQPLPAGELIRNLTAQLLEQNRE</sequence>
<keyword evidence="10" id="KW-0503">Monooxygenase</keyword>
<evidence type="ECO:0000256" key="7">
    <source>
        <dbReference type="ARBA" id="ARBA00022643"/>
    </source>
</evidence>
<evidence type="ECO:0000256" key="6">
    <source>
        <dbReference type="ARBA" id="ARBA00022630"/>
    </source>
</evidence>
<comment type="cofactor">
    <cofactor evidence="1">
        <name>FMN</name>
        <dbReference type="ChEBI" id="CHEBI:58210"/>
    </cofactor>
</comment>
<dbReference type="InterPro" id="IPR013785">
    <property type="entry name" value="Aldolase_TIM"/>
</dbReference>
<evidence type="ECO:0000256" key="1">
    <source>
        <dbReference type="ARBA" id="ARBA00001917"/>
    </source>
</evidence>
<proteinExistence type="inferred from homology"/>
<protein>
    <recommendedName>
        <fullName evidence="4">Probable nitronate monooxygenase</fullName>
    </recommendedName>
    <alternativeName>
        <fullName evidence="11">Propionate 3-nitronate monooxygenase</fullName>
    </alternativeName>
</protein>
<comment type="catalytic activity">
    <reaction evidence="12">
        <text>3 propionate 3-nitronate + 3 O2 + H2O = 3 3-oxopropanoate + 2 nitrate + nitrite + H2O2 + 3 H(+)</text>
        <dbReference type="Rhea" id="RHEA:57332"/>
        <dbReference type="ChEBI" id="CHEBI:15377"/>
        <dbReference type="ChEBI" id="CHEBI:15378"/>
        <dbReference type="ChEBI" id="CHEBI:15379"/>
        <dbReference type="ChEBI" id="CHEBI:16240"/>
        <dbReference type="ChEBI" id="CHEBI:16301"/>
        <dbReference type="ChEBI" id="CHEBI:17632"/>
        <dbReference type="ChEBI" id="CHEBI:33190"/>
        <dbReference type="ChEBI" id="CHEBI:136067"/>
    </reaction>
</comment>
<evidence type="ECO:0000256" key="10">
    <source>
        <dbReference type="ARBA" id="ARBA00023033"/>
    </source>
</evidence>
<evidence type="ECO:0000256" key="12">
    <source>
        <dbReference type="ARBA" id="ARBA00049401"/>
    </source>
</evidence>
<comment type="caution">
    <text evidence="13">The sequence shown here is derived from an EMBL/GenBank/DDBJ whole genome shotgun (WGS) entry which is preliminary data.</text>
</comment>
<dbReference type="GO" id="GO:0000166">
    <property type="term" value="F:nucleotide binding"/>
    <property type="evidence" value="ECO:0007669"/>
    <property type="project" value="UniProtKB-KW"/>
</dbReference>
<keyword evidence="7" id="KW-0288">FMN</keyword>
<dbReference type="EMBL" id="BORT01000004">
    <property type="protein sequence ID" value="GIO46443.1"/>
    <property type="molecule type" value="Genomic_DNA"/>
</dbReference>
<dbReference type="GO" id="GO:0009636">
    <property type="term" value="P:response to toxic substance"/>
    <property type="evidence" value="ECO:0007669"/>
    <property type="project" value="UniProtKB-KW"/>
</dbReference>
<dbReference type="FunFam" id="3.20.20.70:FF:000154">
    <property type="entry name" value="Probable nitronate monooxygenase"/>
    <property type="match status" value="1"/>
</dbReference>
<evidence type="ECO:0000256" key="8">
    <source>
        <dbReference type="ARBA" id="ARBA00022741"/>
    </source>
</evidence>